<accession>A0ABR0WNI9</accession>
<evidence type="ECO:0000259" key="7">
    <source>
        <dbReference type="PROSITE" id="PS00434"/>
    </source>
</evidence>
<feature type="region of interest" description="Disordered" evidence="6">
    <location>
        <begin position="304"/>
        <end position="330"/>
    </location>
</feature>
<keyword evidence="9" id="KW-1185">Reference proteome</keyword>
<comment type="similarity">
    <text evidence="5">Belongs to the HSF family.</text>
</comment>
<feature type="compositionally biased region" description="Polar residues" evidence="6">
    <location>
        <begin position="304"/>
        <end position="315"/>
    </location>
</feature>
<proteinExistence type="inferred from homology"/>
<dbReference type="InterPro" id="IPR036390">
    <property type="entry name" value="WH_DNA-bd_sf"/>
</dbReference>
<evidence type="ECO:0000256" key="6">
    <source>
        <dbReference type="SAM" id="MobiDB-lite"/>
    </source>
</evidence>
<evidence type="ECO:0000256" key="1">
    <source>
        <dbReference type="ARBA" id="ARBA00004123"/>
    </source>
</evidence>
<keyword evidence="2" id="KW-0346">Stress response</keyword>
<dbReference type="Gene3D" id="1.10.10.10">
    <property type="entry name" value="Winged helix-like DNA-binding domain superfamily/Winged helix DNA-binding domain"/>
    <property type="match status" value="1"/>
</dbReference>
<dbReference type="Proteomes" id="UP001318860">
    <property type="component" value="Unassembled WGS sequence"/>
</dbReference>
<gene>
    <name evidence="8" type="ORF">DH2020_018606</name>
</gene>
<dbReference type="SUPFAM" id="SSF46785">
    <property type="entry name" value="Winged helix' DNA-binding domain"/>
    <property type="match status" value="1"/>
</dbReference>
<reference evidence="8 9" key="1">
    <citation type="journal article" date="2021" name="Comput. Struct. Biotechnol. J.">
        <title>De novo genome assembly of the potent medicinal plant Rehmannia glutinosa using nanopore technology.</title>
        <authorList>
            <person name="Ma L."/>
            <person name="Dong C."/>
            <person name="Song C."/>
            <person name="Wang X."/>
            <person name="Zheng X."/>
            <person name="Niu Y."/>
            <person name="Chen S."/>
            <person name="Feng W."/>
        </authorList>
    </citation>
    <scope>NUCLEOTIDE SEQUENCE [LARGE SCALE GENOMIC DNA]</scope>
    <source>
        <strain evidence="8">DH-2019</strain>
    </source>
</reference>
<dbReference type="PROSITE" id="PS00434">
    <property type="entry name" value="HSF_DOMAIN"/>
    <property type="match status" value="1"/>
</dbReference>
<dbReference type="Pfam" id="PF00447">
    <property type="entry name" value="HSF_DNA-bind"/>
    <property type="match status" value="1"/>
</dbReference>
<dbReference type="PANTHER" id="PTHR10015">
    <property type="entry name" value="HEAT SHOCK TRANSCRIPTION FACTOR"/>
    <property type="match status" value="1"/>
</dbReference>
<feature type="domain" description="HSF-type DNA-binding" evidence="7">
    <location>
        <begin position="119"/>
        <end position="143"/>
    </location>
</feature>
<dbReference type="PRINTS" id="PR00056">
    <property type="entry name" value="HSFDOMAIN"/>
</dbReference>
<comment type="subcellular location">
    <subcellularLocation>
        <location evidence="1">Nucleus</location>
    </subcellularLocation>
</comment>
<keyword evidence="3" id="KW-0238">DNA-binding</keyword>
<name>A0ABR0WNI9_REHGL</name>
<sequence length="400" mass="46356">MALEMAKNELKMASGEENGDKVMGDSWRNEVFISVKEEPFMFVYGNENLKGGFNGESGDAWAERLPKPILGLREIGAPPFLNKTFDMVDDPETDSIISWSPKRTSFVVWDHHKFSTDLLPKHFKHSNFSSFVRQLNTYRFRKIDSDRWEFANEGFQQGKKHLLKHIKRRKPNSQIIHQGTSQSWLNSNNHGVEAEFEKLKTDQNTLKTEILKLRQQQENTQRYLASVKDRLHINEMKQKHMGLFFMKFLKNPLFLQRLTEKIKDISSLGISKKRKAIDSDEIANMNIDSDKNIQVQEMQSEIQTLFSSDESSSPAQEKKTENSSEKTNNSFDDVCSENFVLWEKLMEDDMIYEDDREVSASKQQQSDIILELEDLFLNRSDCSIQMRGLVELVGCMASVT</sequence>
<dbReference type="EMBL" id="JABTTQ020000010">
    <property type="protein sequence ID" value="KAK6147694.1"/>
    <property type="molecule type" value="Genomic_DNA"/>
</dbReference>
<protein>
    <recommendedName>
        <fullName evidence="7">HSF-type DNA-binding domain-containing protein</fullName>
    </recommendedName>
</protein>
<evidence type="ECO:0000256" key="4">
    <source>
        <dbReference type="ARBA" id="ARBA00023242"/>
    </source>
</evidence>
<dbReference type="PANTHER" id="PTHR10015:SF448">
    <property type="entry name" value="HEAT STRESS TRANSCRIPTION FACTOR A-7A-LIKE"/>
    <property type="match status" value="1"/>
</dbReference>
<evidence type="ECO:0000313" key="8">
    <source>
        <dbReference type="EMBL" id="KAK6147694.1"/>
    </source>
</evidence>
<organism evidence="8 9">
    <name type="scientific">Rehmannia glutinosa</name>
    <name type="common">Chinese foxglove</name>
    <dbReference type="NCBI Taxonomy" id="99300"/>
    <lineage>
        <taxon>Eukaryota</taxon>
        <taxon>Viridiplantae</taxon>
        <taxon>Streptophyta</taxon>
        <taxon>Embryophyta</taxon>
        <taxon>Tracheophyta</taxon>
        <taxon>Spermatophyta</taxon>
        <taxon>Magnoliopsida</taxon>
        <taxon>eudicotyledons</taxon>
        <taxon>Gunneridae</taxon>
        <taxon>Pentapetalae</taxon>
        <taxon>asterids</taxon>
        <taxon>lamiids</taxon>
        <taxon>Lamiales</taxon>
        <taxon>Orobanchaceae</taxon>
        <taxon>Rehmannieae</taxon>
        <taxon>Rehmannia</taxon>
    </lineage>
</organism>
<dbReference type="InterPro" id="IPR000232">
    <property type="entry name" value="HSF_DNA-bd"/>
</dbReference>
<evidence type="ECO:0000256" key="5">
    <source>
        <dbReference type="RuleBase" id="RU004020"/>
    </source>
</evidence>
<keyword evidence="4" id="KW-0539">Nucleus</keyword>
<comment type="caution">
    <text evidence="8">The sequence shown here is derived from an EMBL/GenBank/DDBJ whole genome shotgun (WGS) entry which is preliminary data.</text>
</comment>
<evidence type="ECO:0000313" key="9">
    <source>
        <dbReference type="Proteomes" id="UP001318860"/>
    </source>
</evidence>
<evidence type="ECO:0000256" key="3">
    <source>
        <dbReference type="ARBA" id="ARBA00023125"/>
    </source>
</evidence>
<evidence type="ECO:0000256" key="2">
    <source>
        <dbReference type="ARBA" id="ARBA00023016"/>
    </source>
</evidence>
<dbReference type="SMART" id="SM00415">
    <property type="entry name" value="HSF"/>
    <property type="match status" value="1"/>
</dbReference>
<dbReference type="InterPro" id="IPR036388">
    <property type="entry name" value="WH-like_DNA-bd_sf"/>
</dbReference>